<keyword evidence="3" id="KW-0808">Transferase</keyword>
<dbReference type="OrthoDB" id="5792673at2759"/>
<dbReference type="PROSITE" id="PS50127">
    <property type="entry name" value="UBC_2"/>
    <property type="match status" value="1"/>
</dbReference>
<dbReference type="SUPFAM" id="SSF54495">
    <property type="entry name" value="UBC-like"/>
    <property type="match status" value="1"/>
</dbReference>
<organism evidence="3 4">
    <name type="scientific">Dichanthelium oligosanthes</name>
    <dbReference type="NCBI Taxonomy" id="888268"/>
    <lineage>
        <taxon>Eukaryota</taxon>
        <taxon>Viridiplantae</taxon>
        <taxon>Streptophyta</taxon>
        <taxon>Embryophyta</taxon>
        <taxon>Tracheophyta</taxon>
        <taxon>Spermatophyta</taxon>
        <taxon>Magnoliopsida</taxon>
        <taxon>Liliopsida</taxon>
        <taxon>Poales</taxon>
        <taxon>Poaceae</taxon>
        <taxon>PACMAD clade</taxon>
        <taxon>Panicoideae</taxon>
        <taxon>Panicodae</taxon>
        <taxon>Paniceae</taxon>
        <taxon>Dichantheliinae</taxon>
        <taxon>Dichanthelium</taxon>
    </lineage>
</organism>
<dbReference type="GO" id="GO:0042054">
    <property type="term" value="F:histone methyltransferase activity"/>
    <property type="evidence" value="ECO:0007669"/>
    <property type="project" value="InterPro"/>
</dbReference>
<dbReference type="Gene3D" id="2.170.270.10">
    <property type="entry name" value="SET domain"/>
    <property type="match status" value="1"/>
</dbReference>
<dbReference type="STRING" id="888268.A0A1E5WDC5"/>
<dbReference type="SMART" id="SM00468">
    <property type="entry name" value="PreSET"/>
    <property type="match status" value="1"/>
</dbReference>
<dbReference type="InterPro" id="IPR000608">
    <property type="entry name" value="UBC"/>
</dbReference>
<comment type="caution">
    <text evidence="3">The sequence shown here is derived from an EMBL/GenBank/DDBJ whole genome shotgun (WGS) entry which is preliminary data.</text>
</comment>
<keyword evidence="3" id="KW-0489">Methyltransferase</keyword>
<accession>A0A1E5WDC5</accession>
<dbReference type="PROSITE" id="PS50867">
    <property type="entry name" value="PRE_SET"/>
    <property type="match status" value="1"/>
</dbReference>
<dbReference type="InterPro" id="IPR051357">
    <property type="entry name" value="H3K9_HMTase_SUVAR3-9"/>
</dbReference>
<gene>
    <name evidence="3" type="ORF">BAE44_0003572</name>
</gene>
<dbReference type="Proteomes" id="UP000095767">
    <property type="component" value="Unassembled WGS sequence"/>
</dbReference>
<protein>
    <submittedName>
        <fullName evidence="3">Histone-lysine N-methyltransferase, H3 lysine-9 specific SUVH4</fullName>
    </submittedName>
</protein>
<feature type="domain" description="UBC core" evidence="1">
    <location>
        <begin position="1"/>
        <end position="173"/>
    </location>
</feature>
<feature type="domain" description="Pre-SET" evidence="2">
    <location>
        <begin position="163"/>
        <end position="238"/>
    </location>
</feature>
<reference evidence="3 4" key="1">
    <citation type="submission" date="2016-09" db="EMBL/GenBank/DDBJ databases">
        <title>The draft genome of Dichanthelium oligosanthes: A C3 panicoid grass species.</title>
        <authorList>
            <person name="Studer A.J."/>
            <person name="Schnable J.C."/>
            <person name="Brutnell T.P."/>
        </authorList>
    </citation>
    <scope>NUCLEOTIDE SEQUENCE [LARGE SCALE GENOMIC DNA]</scope>
    <source>
        <strain evidence="4">cv. Kellogg 1175</strain>
        <tissue evidence="3">Leaf</tissue>
    </source>
</reference>
<dbReference type="PANTHER" id="PTHR45660:SF94">
    <property type="entry name" value="HISTONE-LYSINE N-METHYLTRANSFERASE, H3 LYSINE-9 SPECIFIC SUVH4"/>
    <property type="match status" value="1"/>
</dbReference>
<name>A0A1E5WDC5_9POAL</name>
<dbReference type="InterPro" id="IPR016135">
    <property type="entry name" value="UBQ-conjugating_enzyme/RWD"/>
</dbReference>
<dbReference type="SUPFAM" id="SSF82199">
    <property type="entry name" value="SET domain"/>
    <property type="match status" value="1"/>
</dbReference>
<evidence type="ECO:0000259" key="2">
    <source>
        <dbReference type="PROSITE" id="PS50867"/>
    </source>
</evidence>
<dbReference type="PANTHER" id="PTHR45660">
    <property type="entry name" value="HISTONE-LYSINE N-METHYLTRANSFERASE SETMAR"/>
    <property type="match status" value="1"/>
</dbReference>
<evidence type="ECO:0000259" key="1">
    <source>
        <dbReference type="PROSITE" id="PS50127"/>
    </source>
</evidence>
<evidence type="ECO:0000313" key="3">
    <source>
        <dbReference type="EMBL" id="OEL35409.1"/>
    </source>
</evidence>
<dbReference type="GO" id="GO:0032259">
    <property type="term" value="P:methylation"/>
    <property type="evidence" value="ECO:0007669"/>
    <property type="project" value="UniProtKB-KW"/>
</dbReference>
<dbReference type="EMBL" id="LWDX02012202">
    <property type="protein sequence ID" value="OEL35409.1"/>
    <property type="molecule type" value="Genomic_DNA"/>
</dbReference>
<dbReference type="InterPro" id="IPR046341">
    <property type="entry name" value="SET_dom_sf"/>
</dbReference>
<evidence type="ECO:0000313" key="4">
    <source>
        <dbReference type="Proteomes" id="UP000095767"/>
    </source>
</evidence>
<sequence length="335" mass="37137">MALMMGGDPGVLAFPEGDNIFNWVGTIVGSSSTTYKGTPYCLALAFTTEYPYKPPKVRFDTPCFHPNMDAHVCFDHYAFIPFYLLAFIFFKHICVQVLFTRGDAPIPISELSGLVCGDISNLQENFPIPATNLVDNPPVPPSGFVYSKTLQIPEDIKIPIDRIGCDCSVDCSTSKHCLCAERNGSDLPYVSTQRKSAKRNGSKHNSVGRLVEPKAFVYECGANCACHCNCVSRTSQQGLKYRLEVSKTESKGWGVRTWDTVLPGALICEYTGILRTTEVEGLLENNYIFDIDCLQTIKGLDGREQRASSERHMLSLHSEAISNGFLHISPHIRTF</sequence>
<dbReference type="GO" id="GO:0008270">
    <property type="term" value="F:zinc ion binding"/>
    <property type="evidence" value="ECO:0007669"/>
    <property type="project" value="InterPro"/>
</dbReference>
<dbReference type="Pfam" id="PF00179">
    <property type="entry name" value="UQ_con"/>
    <property type="match status" value="1"/>
</dbReference>
<dbReference type="InterPro" id="IPR007728">
    <property type="entry name" value="Pre-SET_dom"/>
</dbReference>
<dbReference type="AlphaFoldDB" id="A0A1E5WDC5"/>
<proteinExistence type="predicted"/>
<dbReference type="GO" id="GO:0005634">
    <property type="term" value="C:nucleus"/>
    <property type="evidence" value="ECO:0007669"/>
    <property type="project" value="InterPro"/>
</dbReference>
<dbReference type="Pfam" id="PF05033">
    <property type="entry name" value="Pre-SET"/>
    <property type="match status" value="1"/>
</dbReference>
<keyword evidence="4" id="KW-1185">Reference proteome</keyword>
<dbReference type="GO" id="GO:0003690">
    <property type="term" value="F:double-stranded DNA binding"/>
    <property type="evidence" value="ECO:0007669"/>
    <property type="project" value="TreeGrafter"/>
</dbReference>
<dbReference type="Gene3D" id="3.10.110.10">
    <property type="entry name" value="Ubiquitin Conjugating Enzyme"/>
    <property type="match status" value="1"/>
</dbReference>